<feature type="region of interest" description="Disordered" evidence="3">
    <location>
        <begin position="591"/>
        <end position="650"/>
    </location>
</feature>
<feature type="compositionally biased region" description="Pro residues" evidence="3">
    <location>
        <begin position="597"/>
        <end position="607"/>
    </location>
</feature>
<organism evidence="4">
    <name type="scientific">Zea mays</name>
    <name type="common">Maize</name>
    <dbReference type="NCBI Taxonomy" id="4577"/>
    <lineage>
        <taxon>Eukaryota</taxon>
        <taxon>Viridiplantae</taxon>
        <taxon>Streptophyta</taxon>
        <taxon>Embryophyta</taxon>
        <taxon>Tracheophyta</taxon>
        <taxon>Spermatophyta</taxon>
        <taxon>Magnoliopsida</taxon>
        <taxon>Liliopsida</taxon>
        <taxon>Poales</taxon>
        <taxon>Poaceae</taxon>
        <taxon>PACMAD clade</taxon>
        <taxon>Panicoideae</taxon>
        <taxon>Andropogonodae</taxon>
        <taxon>Andropogoneae</taxon>
        <taxon>Tripsacinae</taxon>
        <taxon>Zea</taxon>
    </lineage>
</organism>
<evidence type="ECO:0000256" key="1">
    <source>
        <dbReference type="ARBA" id="ARBA00022860"/>
    </source>
</evidence>
<feature type="compositionally biased region" description="Low complexity" evidence="3">
    <location>
        <begin position="100"/>
        <end position="111"/>
    </location>
</feature>
<proteinExistence type="inferred from homology"/>
<dbReference type="ExpressionAtlas" id="A0A1D6M636">
    <property type="expression patterns" value="baseline"/>
</dbReference>
<comment type="similarity">
    <text evidence="2">Belongs to the IQD family.</text>
</comment>
<name>A0A1D6M636_MAIZE</name>
<evidence type="ECO:0000256" key="3">
    <source>
        <dbReference type="SAM" id="MobiDB-lite"/>
    </source>
</evidence>
<feature type="compositionally biased region" description="Low complexity" evidence="3">
    <location>
        <begin position="475"/>
        <end position="498"/>
    </location>
</feature>
<dbReference type="FunCoup" id="A0A1D6M636">
    <property type="interactions" value="1"/>
</dbReference>
<dbReference type="eggNOG" id="ENOG502QUAG">
    <property type="taxonomic scope" value="Eukaryota"/>
</dbReference>
<dbReference type="AlphaFoldDB" id="A0A1D6M636"/>
<dbReference type="Pfam" id="PF00612">
    <property type="entry name" value="IQ"/>
    <property type="match status" value="1"/>
</dbReference>
<dbReference type="PANTHER" id="PTHR32295:SF100">
    <property type="entry name" value="OS05G0463300 PROTEIN"/>
    <property type="match status" value="1"/>
</dbReference>
<feature type="compositionally biased region" description="Basic and acidic residues" evidence="3">
    <location>
        <begin position="500"/>
        <end position="509"/>
    </location>
</feature>
<dbReference type="PaxDb" id="4577-GRMZM2G066448_P01"/>
<protein>
    <submittedName>
        <fullName evidence="4">IQ-domain 3</fullName>
    </submittedName>
</protein>
<dbReference type="STRING" id="4577.A0A1D6M636"/>
<evidence type="ECO:0000313" key="4">
    <source>
        <dbReference type="EMBL" id="AQK86538.1"/>
    </source>
</evidence>
<feature type="region of interest" description="Disordered" evidence="3">
    <location>
        <begin position="357"/>
        <end position="526"/>
    </location>
</feature>
<dbReference type="EMBL" id="CM000782">
    <property type="protein sequence ID" value="AQK86538.1"/>
    <property type="molecule type" value="Genomic_DNA"/>
</dbReference>
<gene>
    <name evidence="4" type="ORF">ZEAMMB73_Zm00001d038395</name>
</gene>
<sequence length="650" mass="71497">MQLSPSSFMCLLYLFDHVFERDPSCVYDPSSIPKRRGREMGRKGKWFDTVQRILITSEPDPVETQNDDAAKDWKLDHHEKAAKLRDNKSAIRRIWQFGKSNSSGASASATAPEDAEVLQFPKSPRSDNEYHVVQDLTEEVPFMETRGEEEEEEDGERMNPGDEVAASPDSKADAAPMTAWSARSKEDIAATRIQAACRGHLARRGQQERGMARLMSLVDEGFAVRRQTQEALYCMQMMTRIQTQLYTRRLKTEKDKKVLKSQTKAVNKHSLDKAKIGEGWDHSLQSKEQMETVQKMKQEAATRRQRALSYAFSQQWRNRNTSSARAAHGPAPMYMEPGNPNWGWCWAERWMAATRPWENQTMPPPDTGRAASKSASTRLPRVAVSVQIPTATTTPKGKPFRPPNWSSSSSLSSPSTPPPRRTATLASPRSGPLHATSGLQHSKSLQPDHRRPRSSQELSANSPRRAAVPASPRCASGSSSPLHPSSGAGAQHATTTATMRLERRPRSSQDRGMSSPRLLGAKDAPLRRTASLRSELPIRLSLGSAVAAAAVGDDEGAPVTPSYIHPAKKSVRAKVRCPSPSAAAATPDMFDALESSPAPPLQVPPSPSSAKKRLSQAFADKPSASSPSKVALERVRRHSQLISSPRMSLS</sequence>
<feature type="compositionally biased region" description="Low complexity" evidence="3">
    <location>
        <begin position="165"/>
        <end position="176"/>
    </location>
</feature>
<dbReference type="InParanoid" id="A0A1D6M636"/>
<dbReference type="SMART" id="SM00015">
    <property type="entry name" value="IQ"/>
    <property type="match status" value="1"/>
</dbReference>
<dbReference type="InterPro" id="IPR000048">
    <property type="entry name" value="IQ_motif_EF-hand-BS"/>
</dbReference>
<feature type="region of interest" description="Disordered" evidence="3">
    <location>
        <begin position="100"/>
        <end position="130"/>
    </location>
</feature>
<keyword evidence="1" id="KW-0112">Calmodulin-binding</keyword>
<reference evidence="4" key="1">
    <citation type="submission" date="2015-12" db="EMBL/GenBank/DDBJ databases">
        <title>Update maize B73 reference genome by single molecule sequencing technologies.</title>
        <authorList>
            <consortium name="Maize Genome Sequencing Project"/>
            <person name="Ware D."/>
        </authorList>
    </citation>
    <scope>NUCLEOTIDE SEQUENCE</scope>
    <source>
        <tissue evidence="4">Seedling</tissue>
    </source>
</reference>
<feature type="region of interest" description="Disordered" evidence="3">
    <location>
        <begin position="143"/>
        <end position="180"/>
    </location>
</feature>
<feature type="compositionally biased region" description="Polar residues" evidence="3">
    <location>
        <begin position="640"/>
        <end position="650"/>
    </location>
</feature>
<accession>A0A1D6M636</accession>
<dbReference type="PROSITE" id="PS50096">
    <property type="entry name" value="IQ"/>
    <property type="match status" value="1"/>
</dbReference>
<dbReference type="GO" id="GO:0005516">
    <property type="term" value="F:calmodulin binding"/>
    <property type="evidence" value="ECO:0007669"/>
    <property type="project" value="UniProtKB-KW"/>
</dbReference>
<dbReference type="PANTHER" id="PTHR32295">
    <property type="entry name" value="IQ-DOMAIN 5-RELATED"/>
    <property type="match status" value="1"/>
</dbReference>
<evidence type="ECO:0000256" key="2">
    <source>
        <dbReference type="ARBA" id="ARBA00024341"/>
    </source>
</evidence>